<keyword evidence="1" id="KW-0472">Membrane</keyword>
<feature type="transmembrane region" description="Helical" evidence="1">
    <location>
        <begin position="26"/>
        <end position="48"/>
    </location>
</feature>
<dbReference type="AlphaFoldDB" id="A0A4R6ULX8"/>
<evidence type="ECO:0000256" key="1">
    <source>
        <dbReference type="SAM" id="Phobius"/>
    </source>
</evidence>
<dbReference type="InterPro" id="IPR005182">
    <property type="entry name" value="YdbS-like_PH"/>
</dbReference>
<dbReference type="EMBL" id="SNYO01000016">
    <property type="protein sequence ID" value="TDQ46403.1"/>
    <property type="molecule type" value="Genomic_DNA"/>
</dbReference>
<evidence type="ECO:0000313" key="3">
    <source>
        <dbReference type="EMBL" id="TDQ46403.1"/>
    </source>
</evidence>
<dbReference type="PANTHER" id="PTHR34473">
    <property type="entry name" value="UPF0699 TRANSMEMBRANE PROTEIN YDBS"/>
    <property type="match status" value="1"/>
</dbReference>
<evidence type="ECO:0000259" key="2">
    <source>
        <dbReference type="Pfam" id="PF03703"/>
    </source>
</evidence>
<keyword evidence="1" id="KW-0812">Transmembrane</keyword>
<accession>A0A4R6ULX8</accession>
<dbReference type="Pfam" id="PF03703">
    <property type="entry name" value="bPH_2"/>
    <property type="match status" value="1"/>
</dbReference>
<gene>
    <name evidence="3" type="ORF">EV188_11631</name>
</gene>
<dbReference type="RefSeq" id="WP_133830142.1">
    <property type="nucleotide sequence ID" value="NZ_BAABHR010000031.1"/>
</dbReference>
<feature type="transmembrane region" description="Helical" evidence="1">
    <location>
        <begin position="54"/>
        <end position="73"/>
    </location>
</feature>
<comment type="caution">
    <text evidence="3">The sequence shown here is derived from an EMBL/GenBank/DDBJ whole genome shotgun (WGS) entry which is preliminary data.</text>
</comment>
<dbReference type="Proteomes" id="UP000295705">
    <property type="component" value="Unassembled WGS sequence"/>
</dbReference>
<evidence type="ECO:0000313" key="4">
    <source>
        <dbReference type="Proteomes" id="UP000295705"/>
    </source>
</evidence>
<protein>
    <recommendedName>
        <fullName evidence="2">YdbS-like PH domain-containing protein</fullName>
    </recommendedName>
</protein>
<dbReference type="OrthoDB" id="3730669at2"/>
<dbReference type="PANTHER" id="PTHR34473:SF3">
    <property type="entry name" value="TRANSMEMBRANE PROTEIN-RELATED"/>
    <property type="match status" value="1"/>
</dbReference>
<sequence length="168" mass="18398">MTTPGTGERRLRAPAHRVSPRARRWWALRSALGTLALLVPQVVVALLFPRYGQLMLLTGAATVVVGVVHLLVVPRWRYALHRWEITDDAVHTLSGWLRLEWRIAPISRVQTVDTDRGPLQRLLGLSSVTVTTASSSGALTIDGLEADAAVTLADRLTRATEHLGEDAT</sequence>
<feature type="domain" description="YdbS-like PH" evidence="2">
    <location>
        <begin position="81"/>
        <end position="154"/>
    </location>
</feature>
<reference evidence="3 4" key="1">
    <citation type="submission" date="2019-03" db="EMBL/GenBank/DDBJ databases">
        <title>Genomic Encyclopedia of Type Strains, Phase IV (KMG-IV): sequencing the most valuable type-strain genomes for metagenomic binning, comparative biology and taxonomic classification.</title>
        <authorList>
            <person name="Goeker M."/>
        </authorList>
    </citation>
    <scope>NUCLEOTIDE SEQUENCE [LARGE SCALE GENOMIC DNA]</scope>
    <source>
        <strain evidence="3 4">DSM 45775</strain>
    </source>
</reference>
<name>A0A4R6ULX8_9PSEU</name>
<keyword evidence="4" id="KW-1185">Reference proteome</keyword>
<organism evidence="3 4">
    <name type="scientific">Actinomycetospora succinea</name>
    <dbReference type="NCBI Taxonomy" id="663603"/>
    <lineage>
        <taxon>Bacteria</taxon>
        <taxon>Bacillati</taxon>
        <taxon>Actinomycetota</taxon>
        <taxon>Actinomycetes</taxon>
        <taxon>Pseudonocardiales</taxon>
        <taxon>Pseudonocardiaceae</taxon>
        <taxon>Actinomycetospora</taxon>
    </lineage>
</organism>
<keyword evidence="1" id="KW-1133">Transmembrane helix</keyword>
<proteinExistence type="predicted"/>